<proteinExistence type="predicted"/>
<sequence length="156" mass="17602">MDVCRQRNYSVWLLNRVLFATHATDGYLRNMSYWAKKERGRACGSFRGIICSNDLKTGERRHTSEDGPPVRGKTAARVPAAPLQASGGKHTSHLCSNNRPECHLKEHIGCPLSVARLDKEGKVRVTLGMQETQYRSLHQDQRNGYCNTVRVPDKHS</sequence>
<dbReference type="AlphaFoldDB" id="A0AAV7PU78"/>
<organism evidence="1 2">
    <name type="scientific">Pleurodeles waltl</name>
    <name type="common">Iberian ribbed newt</name>
    <dbReference type="NCBI Taxonomy" id="8319"/>
    <lineage>
        <taxon>Eukaryota</taxon>
        <taxon>Metazoa</taxon>
        <taxon>Chordata</taxon>
        <taxon>Craniata</taxon>
        <taxon>Vertebrata</taxon>
        <taxon>Euteleostomi</taxon>
        <taxon>Amphibia</taxon>
        <taxon>Batrachia</taxon>
        <taxon>Caudata</taxon>
        <taxon>Salamandroidea</taxon>
        <taxon>Salamandridae</taxon>
        <taxon>Pleurodelinae</taxon>
        <taxon>Pleurodeles</taxon>
    </lineage>
</organism>
<keyword evidence="2" id="KW-1185">Reference proteome</keyword>
<evidence type="ECO:0000313" key="2">
    <source>
        <dbReference type="Proteomes" id="UP001066276"/>
    </source>
</evidence>
<comment type="caution">
    <text evidence="1">The sequence shown here is derived from an EMBL/GenBank/DDBJ whole genome shotgun (WGS) entry which is preliminary data.</text>
</comment>
<dbReference type="Proteomes" id="UP001066276">
    <property type="component" value="Chromosome 7"/>
</dbReference>
<protein>
    <submittedName>
        <fullName evidence="1">Uncharacterized protein</fullName>
    </submittedName>
</protein>
<gene>
    <name evidence="1" type="ORF">NDU88_009796</name>
</gene>
<evidence type="ECO:0000313" key="1">
    <source>
        <dbReference type="EMBL" id="KAJ1131459.1"/>
    </source>
</evidence>
<accession>A0AAV7PU78</accession>
<reference evidence="1" key="1">
    <citation type="journal article" date="2022" name="bioRxiv">
        <title>Sequencing and chromosome-scale assembly of the giantPleurodeles waltlgenome.</title>
        <authorList>
            <person name="Brown T."/>
            <person name="Elewa A."/>
            <person name="Iarovenko S."/>
            <person name="Subramanian E."/>
            <person name="Araus A.J."/>
            <person name="Petzold A."/>
            <person name="Susuki M."/>
            <person name="Suzuki K.-i.T."/>
            <person name="Hayashi T."/>
            <person name="Toyoda A."/>
            <person name="Oliveira C."/>
            <person name="Osipova E."/>
            <person name="Leigh N.D."/>
            <person name="Simon A."/>
            <person name="Yun M.H."/>
        </authorList>
    </citation>
    <scope>NUCLEOTIDE SEQUENCE</scope>
    <source>
        <strain evidence="1">20211129_DDA</strain>
        <tissue evidence="1">Liver</tissue>
    </source>
</reference>
<dbReference type="EMBL" id="JANPWB010000011">
    <property type="protein sequence ID" value="KAJ1131459.1"/>
    <property type="molecule type" value="Genomic_DNA"/>
</dbReference>
<name>A0AAV7PU78_PLEWA</name>